<sequence length="33" mass="3903">MVYCLTEPVIFLNIGLNRVDFLYEDHALYAQIK</sequence>
<name>A0A1N7LB30_9BACL</name>
<evidence type="ECO:0000313" key="2">
    <source>
        <dbReference type="Proteomes" id="UP000186795"/>
    </source>
</evidence>
<proteinExistence type="predicted"/>
<protein>
    <submittedName>
        <fullName evidence="1">Uncharacterized protein</fullName>
    </submittedName>
</protein>
<dbReference type="EMBL" id="FTOD01000004">
    <property type="protein sequence ID" value="SIS70999.1"/>
    <property type="molecule type" value="Genomic_DNA"/>
</dbReference>
<organism evidence="1 2">
    <name type="scientific">Kroppenstedtia eburnea</name>
    <dbReference type="NCBI Taxonomy" id="714067"/>
    <lineage>
        <taxon>Bacteria</taxon>
        <taxon>Bacillati</taxon>
        <taxon>Bacillota</taxon>
        <taxon>Bacilli</taxon>
        <taxon>Bacillales</taxon>
        <taxon>Thermoactinomycetaceae</taxon>
        <taxon>Kroppenstedtia</taxon>
    </lineage>
</organism>
<dbReference type="AlphaFoldDB" id="A0A1N7LB30"/>
<dbReference type="Proteomes" id="UP000186795">
    <property type="component" value="Unassembled WGS sequence"/>
</dbReference>
<accession>A0A1N7LB30</accession>
<gene>
    <name evidence="1" type="ORF">SAMN05421790_10461</name>
</gene>
<keyword evidence="2" id="KW-1185">Reference proteome</keyword>
<reference evidence="2" key="1">
    <citation type="submission" date="2017-01" db="EMBL/GenBank/DDBJ databases">
        <authorList>
            <person name="Varghese N."/>
            <person name="Submissions S."/>
        </authorList>
    </citation>
    <scope>NUCLEOTIDE SEQUENCE [LARGE SCALE GENOMIC DNA]</scope>
    <source>
        <strain evidence="2">DSM 45196</strain>
    </source>
</reference>
<evidence type="ECO:0000313" key="1">
    <source>
        <dbReference type="EMBL" id="SIS70999.1"/>
    </source>
</evidence>